<evidence type="ECO:0000259" key="3">
    <source>
        <dbReference type="PROSITE" id="PS50076"/>
    </source>
</evidence>
<feature type="domain" description="J" evidence="3">
    <location>
        <begin position="54"/>
        <end position="118"/>
    </location>
</feature>
<protein>
    <recommendedName>
        <fullName evidence="3">J domain-containing protein</fullName>
    </recommendedName>
</protein>
<sequence>MATIAPEIETGFRRDQPTAAASDAGSTVHSNPVYPPEIGPANSEVERISRVQHNYYAVLKVDKDSPETDVRTSYYKLSRLVHPDKCRHEQASSASAAVNLAYDTLRNPAKKKLYDSYMEDKGEAEDGAGMTYAEWEAKQAHIQLPRWLESLLRIRGCGFCLLICLAPVLLLVGLLALVLYVFCLPVKILLACCWPSMQAKSEEAAPAGPVPPGPDGSRQAPLETVVIVEPPRTPTRNGIAWAAGGAPETPPSGVFSDGHQRFQGWPYAVKEVVHSDRDRSEAVLLSRVCHHELTRSPVLLPANVHGWRTV</sequence>
<gene>
    <name evidence="4" type="ORF">WJX84_000449</name>
</gene>
<dbReference type="PANTHER" id="PTHR43908">
    <property type="entry name" value="AT29763P-RELATED"/>
    <property type="match status" value="1"/>
</dbReference>
<dbReference type="GO" id="GO:0030544">
    <property type="term" value="F:Hsp70 protein binding"/>
    <property type="evidence" value="ECO:0007669"/>
    <property type="project" value="TreeGrafter"/>
</dbReference>
<dbReference type="AlphaFoldDB" id="A0AAW1SYC5"/>
<evidence type="ECO:0000256" key="2">
    <source>
        <dbReference type="SAM" id="Phobius"/>
    </source>
</evidence>
<proteinExistence type="predicted"/>
<organism evidence="4 5">
    <name type="scientific">Apatococcus fuscideae</name>
    <dbReference type="NCBI Taxonomy" id="2026836"/>
    <lineage>
        <taxon>Eukaryota</taxon>
        <taxon>Viridiplantae</taxon>
        <taxon>Chlorophyta</taxon>
        <taxon>core chlorophytes</taxon>
        <taxon>Trebouxiophyceae</taxon>
        <taxon>Chlorellales</taxon>
        <taxon>Chlorellaceae</taxon>
        <taxon>Apatococcus</taxon>
    </lineage>
</organism>
<dbReference type="GO" id="GO:0071218">
    <property type="term" value="P:cellular response to misfolded protein"/>
    <property type="evidence" value="ECO:0007669"/>
    <property type="project" value="TreeGrafter"/>
</dbReference>
<dbReference type="Gene3D" id="1.10.287.110">
    <property type="entry name" value="DnaJ domain"/>
    <property type="match status" value="1"/>
</dbReference>
<dbReference type="CDD" id="cd06257">
    <property type="entry name" value="DnaJ"/>
    <property type="match status" value="1"/>
</dbReference>
<evidence type="ECO:0000313" key="5">
    <source>
        <dbReference type="Proteomes" id="UP001485043"/>
    </source>
</evidence>
<dbReference type="EMBL" id="JALJOV010000604">
    <property type="protein sequence ID" value="KAK9862451.1"/>
    <property type="molecule type" value="Genomic_DNA"/>
</dbReference>
<keyword evidence="5" id="KW-1185">Reference proteome</keyword>
<feature type="region of interest" description="Disordered" evidence="1">
    <location>
        <begin position="1"/>
        <end position="35"/>
    </location>
</feature>
<dbReference type="Pfam" id="PF00226">
    <property type="entry name" value="DnaJ"/>
    <property type="match status" value="1"/>
</dbReference>
<reference evidence="4 5" key="1">
    <citation type="journal article" date="2024" name="Nat. Commun.">
        <title>Phylogenomics reveals the evolutionary origins of lichenization in chlorophyte algae.</title>
        <authorList>
            <person name="Puginier C."/>
            <person name="Libourel C."/>
            <person name="Otte J."/>
            <person name="Skaloud P."/>
            <person name="Haon M."/>
            <person name="Grisel S."/>
            <person name="Petersen M."/>
            <person name="Berrin J.G."/>
            <person name="Delaux P.M."/>
            <person name="Dal Grande F."/>
            <person name="Keller J."/>
        </authorList>
    </citation>
    <scope>NUCLEOTIDE SEQUENCE [LARGE SCALE GENOMIC DNA]</scope>
    <source>
        <strain evidence="4 5">SAG 2523</strain>
    </source>
</reference>
<keyword evidence="2" id="KW-1133">Transmembrane helix</keyword>
<dbReference type="PRINTS" id="PR00625">
    <property type="entry name" value="JDOMAIN"/>
</dbReference>
<keyword evidence="2" id="KW-0812">Transmembrane</keyword>
<dbReference type="InterPro" id="IPR001623">
    <property type="entry name" value="DnaJ_domain"/>
</dbReference>
<dbReference type="SMART" id="SM00271">
    <property type="entry name" value="DnaJ"/>
    <property type="match status" value="1"/>
</dbReference>
<dbReference type="InterPro" id="IPR036869">
    <property type="entry name" value="J_dom_sf"/>
</dbReference>
<evidence type="ECO:0000256" key="1">
    <source>
        <dbReference type="SAM" id="MobiDB-lite"/>
    </source>
</evidence>
<comment type="caution">
    <text evidence="4">The sequence shown here is derived from an EMBL/GenBank/DDBJ whole genome shotgun (WGS) entry which is preliminary data.</text>
</comment>
<dbReference type="InterPro" id="IPR051100">
    <property type="entry name" value="DnaJ_subfamily_B/C"/>
</dbReference>
<feature type="transmembrane region" description="Helical" evidence="2">
    <location>
        <begin position="156"/>
        <end position="182"/>
    </location>
</feature>
<dbReference type="SUPFAM" id="SSF46565">
    <property type="entry name" value="Chaperone J-domain"/>
    <property type="match status" value="1"/>
</dbReference>
<dbReference type="PANTHER" id="PTHR43908:SF3">
    <property type="entry name" value="AT29763P-RELATED"/>
    <property type="match status" value="1"/>
</dbReference>
<keyword evidence="2" id="KW-0472">Membrane</keyword>
<evidence type="ECO:0000313" key="4">
    <source>
        <dbReference type="EMBL" id="KAK9862451.1"/>
    </source>
</evidence>
<accession>A0AAW1SYC5</accession>
<name>A0AAW1SYC5_9CHLO</name>
<dbReference type="Proteomes" id="UP001485043">
    <property type="component" value="Unassembled WGS sequence"/>
</dbReference>
<dbReference type="GO" id="GO:0005789">
    <property type="term" value="C:endoplasmic reticulum membrane"/>
    <property type="evidence" value="ECO:0007669"/>
    <property type="project" value="TreeGrafter"/>
</dbReference>
<dbReference type="PROSITE" id="PS50076">
    <property type="entry name" value="DNAJ_2"/>
    <property type="match status" value="1"/>
</dbReference>